<evidence type="ECO:0000256" key="1">
    <source>
        <dbReference type="SAM" id="MobiDB-lite"/>
    </source>
</evidence>
<dbReference type="AlphaFoldDB" id="A0A5B7IIP4"/>
<name>A0A5B7IIP4_PORTR</name>
<evidence type="ECO:0000313" key="2">
    <source>
        <dbReference type="EMBL" id="MPC80678.1"/>
    </source>
</evidence>
<feature type="compositionally biased region" description="Polar residues" evidence="1">
    <location>
        <begin position="68"/>
        <end position="80"/>
    </location>
</feature>
<reference evidence="2 3" key="1">
    <citation type="submission" date="2019-05" db="EMBL/GenBank/DDBJ databases">
        <title>Another draft genome of Portunus trituberculatus and its Hox gene families provides insights of decapod evolution.</title>
        <authorList>
            <person name="Jeong J.-H."/>
            <person name="Song I."/>
            <person name="Kim S."/>
            <person name="Choi T."/>
            <person name="Kim D."/>
            <person name="Ryu S."/>
            <person name="Kim W."/>
        </authorList>
    </citation>
    <scope>NUCLEOTIDE SEQUENCE [LARGE SCALE GENOMIC DNA]</scope>
    <source>
        <tissue evidence="2">Muscle</tissue>
    </source>
</reference>
<protein>
    <submittedName>
        <fullName evidence="2">Uncharacterized protein</fullName>
    </submittedName>
</protein>
<keyword evidence="3" id="KW-1185">Reference proteome</keyword>
<sequence length="171" mass="18389">MEERPRKRKVSACAAVGRHRPGRTGRSGAGSDGRRKAAQRRDMSTGGHKQVVRGGSGPADPRSRHLQRQSSALRALQQPSPGAEMTRRQPNLGDCRPATEDTQDDRGWSWLPPCGRRGGAGQARAAHCGRVVSGQPSPPPYIPGLTSPRLASPRSRHSGKLLLQDLTSPRS</sequence>
<feature type="compositionally biased region" description="Basic and acidic residues" evidence="1">
    <location>
        <begin position="32"/>
        <end position="43"/>
    </location>
</feature>
<feature type="compositionally biased region" description="Basic residues" evidence="1">
    <location>
        <begin position="1"/>
        <end position="10"/>
    </location>
</feature>
<proteinExistence type="predicted"/>
<feature type="region of interest" description="Disordered" evidence="1">
    <location>
        <begin position="1"/>
        <end position="171"/>
    </location>
</feature>
<gene>
    <name evidence="2" type="ORF">E2C01_075265</name>
</gene>
<dbReference type="Proteomes" id="UP000324222">
    <property type="component" value="Unassembled WGS sequence"/>
</dbReference>
<dbReference type="EMBL" id="VSRR010054695">
    <property type="protein sequence ID" value="MPC80678.1"/>
    <property type="molecule type" value="Genomic_DNA"/>
</dbReference>
<evidence type="ECO:0000313" key="3">
    <source>
        <dbReference type="Proteomes" id="UP000324222"/>
    </source>
</evidence>
<comment type="caution">
    <text evidence="2">The sequence shown here is derived from an EMBL/GenBank/DDBJ whole genome shotgun (WGS) entry which is preliminary data.</text>
</comment>
<accession>A0A5B7IIP4</accession>
<organism evidence="2 3">
    <name type="scientific">Portunus trituberculatus</name>
    <name type="common">Swimming crab</name>
    <name type="synonym">Neptunus trituberculatus</name>
    <dbReference type="NCBI Taxonomy" id="210409"/>
    <lineage>
        <taxon>Eukaryota</taxon>
        <taxon>Metazoa</taxon>
        <taxon>Ecdysozoa</taxon>
        <taxon>Arthropoda</taxon>
        <taxon>Crustacea</taxon>
        <taxon>Multicrustacea</taxon>
        <taxon>Malacostraca</taxon>
        <taxon>Eumalacostraca</taxon>
        <taxon>Eucarida</taxon>
        <taxon>Decapoda</taxon>
        <taxon>Pleocyemata</taxon>
        <taxon>Brachyura</taxon>
        <taxon>Eubrachyura</taxon>
        <taxon>Portunoidea</taxon>
        <taxon>Portunidae</taxon>
        <taxon>Portuninae</taxon>
        <taxon>Portunus</taxon>
    </lineage>
</organism>